<proteinExistence type="predicted"/>
<dbReference type="KEGG" id="lst:LSS_02864"/>
<protein>
    <submittedName>
        <fullName evidence="1">Uncharacterized protein</fullName>
    </submittedName>
</protein>
<evidence type="ECO:0000313" key="2">
    <source>
        <dbReference type="Proteomes" id="UP000035800"/>
    </source>
</evidence>
<gene>
    <name evidence="1" type="ORF">LSS_02864</name>
</gene>
<organism evidence="1 2">
    <name type="scientific">Leptospira santarosai serovar Shermani str. LT 821</name>
    <dbReference type="NCBI Taxonomy" id="758847"/>
    <lineage>
        <taxon>Bacteria</taxon>
        <taxon>Pseudomonadati</taxon>
        <taxon>Spirochaetota</taxon>
        <taxon>Spirochaetia</taxon>
        <taxon>Leptospirales</taxon>
        <taxon>Leptospiraceae</taxon>
        <taxon>Leptospira</taxon>
    </lineage>
</organism>
<accession>K8Y4E2</accession>
<evidence type="ECO:0000313" key="1">
    <source>
        <dbReference type="EMBL" id="EKT88299.1"/>
    </source>
</evidence>
<reference evidence="1 2" key="1">
    <citation type="journal article" date="2012" name="Gene">
        <title>Sequence of Leptospira santarosai serovar Shermani genome and prediction of virulence-associated genes.</title>
        <authorList>
            <person name="Chou L.F."/>
            <person name="Chen Y.T."/>
            <person name="Lu C.W."/>
            <person name="Ko Y.C."/>
            <person name="Tang C.Y."/>
            <person name="Pan M.J."/>
            <person name="Tian Y.C."/>
            <person name="Chiu C.H."/>
            <person name="Hung C.C."/>
            <person name="Yang C.W."/>
        </authorList>
    </citation>
    <scope>NUCLEOTIDE SEQUENCE [LARGE SCALE GENOMIC DNA]</scope>
    <source>
        <strain evidence="1">LT 821</strain>
    </source>
</reference>
<dbReference type="Proteomes" id="UP000035800">
    <property type="component" value="Chromosome I"/>
</dbReference>
<dbReference type="STRING" id="758847.LSS_02864"/>
<reference evidence="1 2" key="2">
    <citation type="journal article" date="2014" name="Emerg. Microbes Infect.">
        <title>Potential impact on kidney infection: a whole-genome analysis of Leptospira santarosai serovar Shermani.</title>
        <authorList>
            <person name="Chou L.F."/>
            <person name="Chen T.W."/>
            <person name="Ko Y.C."/>
            <person name="Pan M.J."/>
            <person name="Tian Y.C."/>
            <person name="Chiu C.H."/>
            <person name="Tang P."/>
            <person name="Hung C.C."/>
            <person name="Yang C.W."/>
        </authorList>
    </citation>
    <scope>NUCLEOTIDE SEQUENCE</scope>
    <source>
        <strain evidence="1 2">LT 821</strain>
    </source>
</reference>
<dbReference type="AlphaFoldDB" id="K8Y4E2"/>
<name>K8Y4E2_9LEPT</name>
<dbReference type="PATRIC" id="fig|758847.3.peg.596"/>
<dbReference type="EMBL" id="CP006694">
    <property type="protein sequence ID" value="EKT88299.1"/>
    <property type="molecule type" value="Genomic_DNA"/>
</dbReference>
<sequence length="42" mass="4915">MRKKIRTQTFLSREAVKITNQDGEKQGFSNSNLKINDLKKTF</sequence>